<accession>A0A7J5ZJP1</accession>
<proteinExistence type="predicted"/>
<evidence type="ECO:0000313" key="3">
    <source>
        <dbReference type="Proteomes" id="UP000593565"/>
    </source>
</evidence>
<evidence type="ECO:0000256" key="1">
    <source>
        <dbReference type="SAM" id="SignalP"/>
    </source>
</evidence>
<feature type="signal peptide" evidence="1">
    <location>
        <begin position="1"/>
        <end position="19"/>
    </location>
</feature>
<dbReference type="EMBL" id="JAAGNN010000029">
    <property type="protein sequence ID" value="KAF4070680.1"/>
    <property type="molecule type" value="Genomic_DNA"/>
</dbReference>
<evidence type="ECO:0000313" key="2">
    <source>
        <dbReference type="EMBL" id="KAF4070680.1"/>
    </source>
</evidence>
<organism evidence="2 3">
    <name type="scientific">Ameiurus melas</name>
    <name type="common">Black bullhead</name>
    <name type="synonym">Silurus melas</name>
    <dbReference type="NCBI Taxonomy" id="219545"/>
    <lineage>
        <taxon>Eukaryota</taxon>
        <taxon>Metazoa</taxon>
        <taxon>Chordata</taxon>
        <taxon>Craniata</taxon>
        <taxon>Vertebrata</taxon>
        <taxon>Euteleostomi</taxon>
        <taxon>Actinopterygii</taxon>
        <taxon>Neopterygii</taxon>
        <taxon>Teleostei</taxon>
        <taxon>Ostariophysi</taxon>
        <taxon>Siluriformes</taxon>
        <taxon>Ictaluridae</taxon>
        <taxon>Ameiurus</taxon>
    </lineage>
</organism>
<feature type="chain" id="PRO_5029573975" evidence="1">
    <location>
        <begin position="20"/>
        <end position="66"/>
    </location>
</feature>
<gene>
    <name evidence="2" type="ORF">AMELA_G00288280</name>
</gene>
<keyword evidence="3" id="KW-1185">Reference proteome</keyword>
<name>A0A7J5ZJP1_AMEME</name>
<dbReference type="AlphaFoldDB" id="A0A7J5ZJP1"/>
<reference evidence="2 3" key="1">
    <citation type="submission" date="2020-02" db="EMBL/GenBank/DDBJ databases">
        <title>A chromosome-scale genome assembly of the black bullhead catfish (Ameiurus melas).</title>
        <authorList>
            <person name="Wen M."/>
            <person name="Zham M."/>
            <person name="Cabau C."/>
            <person name="Klopp C."/>
            <person name="Donnadieu C."/>
            <person name="Roques C."/>
            <person name="Bouchez O."/>
            <person name="Lampietro C."/>
            <person name="Jouanno E."/>
            <person name="Herpin A."/>
            <person name="Louis A."/>
            <person name="Berthelot C."/>
            <person name="Parey E."/>
            <person name="Roest-Crollius H."/>
            <person name="Braasch I."/>
            <person name="Postlethwait J."/>
            <person name="Robinson-Rechavi M."/>
            <person name="Echchiki A."/>
            <person name="Begum T."/>
            <person name="Montfort J."/>
            <person name="Schartl M."/>
            <person name="Bobe J."/>
            <person name="Guiguen Y."/>
        </authorList>
    </citation>
    <scope>NUCLEOTIDE SEQUENCE [LARGE SCALE GENOMIC DNA]</scope>
    <source>
        <strain evidence="2">M_S1</strain>
        <tissue evidence="2">Blood</tissue>
    </source>
</reference>
<protein>
    <submittedName>
        <fullName evidence="2">Uncharacterized protein</fullName>
    </submittedName>
</protein>
<comment type="caution">
    <text evidence="2">The sequence shown here is derived from an EMBL/GenBank/DDBJ whole genome shotgun (WGS) entry which is preliminary data.</text>
</comment>
<dbReference type="Proteomes" id="UP000593565">
    <property type="component" value="Unassembled WGS sequence"/>
</dbReference>
<keyword evidence="1" id="KW-0732">Signal</keyword>
<sequence length="66" mass="7649">MQMLLFMFGPGLYLFFVMDQLILVKTMNPQFYPCDSNTNSNASKFNVELFAWSSQSTEIAFMPSDY</sequence>